<name>E4NKF4_KITSK</name>
<protein>
    <recommendedName>
        <fullName evidence="3">DUF4232 domain-containing protein</fullName>
    </recommendedName>
</protein>
<dbReference type="eggNOG" id="ENOG50320T7">
    <property type="taxonomic scope" value="Bacteria"/>
</dbReference>
<gene>
    <name evidence="4" type="ordered locus">KSE_69990</name>
</gene>
<feature type="region of interest" description="Disordered" evidence="1">
    <location>
        <begin position="47"/>
        <end position="68"/>
    </location>
</feature>
<keyword evidence="2" id="KW-0732">Signal</keyword>
<dbReference type="HOGENOM" id="CLU_1394729_0_0_11"/>
<feature type="signal peptide" evidence="2">
    <location>
        <begin position="1"/>
        <end position="44"/>
    </location>
</feature>
<feature type="chain" id="PRO_5038652288" description="DUF4232 domain-containing protein" evidence="2">
    <location>
        <begin position="45"/>
        <end position="217"/>
    </location>
</feature>
<proteinExistence type="predicted"/>
<dbReference type="AlphaFoldDB" id="E4NKF4"/>
<dbReference type="EMBL" id="AP010968">
    <property type="protein sequence ID" value="BAJ32757.1"/>
    <property type="molecule type" value="Genomic_DNA"/>
</dbReference>
<feature type="compositionally biased region" description="Basic residues" evidence="1">
    <location>
        <begin position="1"/>
        <end position="13"/>
    </location>
</feature>
<dbReference type="InterPro" id="IPR025326">
    <property type="entry name" value="DUF4232"/>
</dbReference>
<keyword evidence="5" id="KW-1185">Reference proteome</keyword>
<dbReference type="KEGG" id="ksk:KSE_69990"/>
<evidence type="ECO:0000313" key="4">
    <source>
        <dbReference type="EMBL" id="BAJ32757.1"/>
    </source>
</evidence>
<evidence type="ECO:0000259" key="3">
    <source>
        <dbReference type="Pfam" id="PF14016"/>
    </source>
</evidence>
<sequence length="217" mass="21767">MAAHRVAARRPGRRTTSGTTAMHLRHLPAAVLLPALGLALTACAPQPPAPAGAAPAALPAAPAPAAPVPATTAAAGLPARAVRDSGGPCTADDLRATVSARGGERAAEQIELTNRSPTPCTMTGYPAVELLGDDARAWTLPAHPGAAVRTVTLAPNGSARVTIDYQPRTGRPGEEFKVTGIALTPPGGTAPLTFHWEGANPRPGTTTAHVGPVTAAP</sequence>
<evidence type="ECO:0000313" key="5">
    <source>
        <dbReference type="Proteomes" id="UP000007076"/>
    </source>
</evidence>
<feature type="compositionally biased region" description="Low complexity" evidence="1">
    <location>
        <begin position="51"/>
        <end position="60"/>
    </location>
</feature>
<evidence type="ECO:0000256" key="2">
    <source>
        <dbReference type="SAM" id="SignalP"/>
    </source>
</evidence>
<accession>E4NKF4</accession>
<reference evidence="4 5" key="1">
    <citation type="journal article" date="2010" name="DNA Res.">
        <title>Genome sequence of Kitasatospora setae NBRC 14216T: an evolutionary snapshot of the family Streptomycetaceae.</title>
        <authorList>
            <person name="Ichikawa N."/>
            <person name="Oguchi A."/>
            <person name="Ikeda H."/>
            <person name="Ishikawa J."/>
            <person name="Kitani S."/>
            <person name="Watanabe Y."/>
            <person name="Nakamura S."/>
            <person name="Katano Y."/>
            <person name="Kishi E."/>
            <person name="Sasagawa M."/>
            <person name="Ankai A."/>
            <person name="Fukui S."/>
            <person name="Hashimoto Y."/>
            <person name="Kamata S."/>
            <person name="Otoguro M."/>
            <person name="Tanikawa S."/>
            <person name="Nihira T."/>
            <person name="Horinouchi S."/>
            <person name="Ohnishi Y."/>
            <person name="Hayakawa M."/>
            <person name="Kuzuyama T."/>
            <person name="Arisawa A."/>
            <person name="Nomoto F."/>
            <person name="Miura H."/>
            <person name="Takahashi Y."/>
            <person name="Fujita N."/>
        </authorList>
    </citation>
    <scope>NUCLEOTIDE SEQUENCE [LARGE SCALE GENOMIC DNA]</scope>
    <source>
        <strain evidence="5">ATCC 33774 / DSM 43861 / JCM 3304 / KCC A-0304 / NBRC 14216 / KM-6054</strain>
    </source>
</reference>
<evidence type="ECO:0000256" key="1">
    <source>
        <dbReference type="SAM" id="MobiDB-lite"/>
    </source>
</evidence>
<dbReference type="Proteomes" id="UP000007076">
    <property type="component" value="Chromosome"/>
</dbReference>
<dbReference type="PATRIC" id="fig|452652.3.peg.7028"/>
<dbReference type="STRING" id="452652.KSE_69990"/>
<organism evidence="4 5">
    <name type="scientific">Kitasatospora setae (strain ATCC 33774 / DSM 43861 / JCM 3304 / KCC A-0304 / NBRC 14216 / KM-6054)</name>
    <name type="common">Streptomyces setae</name>
    <dbReference type="NCBI Taxonomy" id="452652"/>
    <lineage>
        <taxon>Bacteria</taxon>
        <taxon>Bacillati</taxon>
        <taxon>Actinomycetota</taxon>
        <taxon>Actinomycetes</taxon>
        <taxon>Kitasatosporales</taxon>
        <taxon>Streptomycetaceae</taxon>
        <taxon>Kitasatospora</taxon>
    </lineage>
</organism>
<feature type="region of interest" description="Disordered" evidence="1">
    <location>
        <begin position="1"/>
        <end position="21"/>
    </location>
</feature>
<dbReference type="Pfam" id="PF14016">
    <property type="entry name" value="DUF4232"/>
    <property type="match status" value="1"/>
</dbReference>
<feature type="domain" description="DUF4232" evidence="3">
    <location>
        <begin position="89"/>
        <end position="213"/>
    </location>
</feature>